<evidence type="ECO:0000313" key="1">
    <source>
        <dbReference type="EMBL" id="KAH6938227.1"/>
    </source>
</evidence>
<protein>
    <submittedName>
        <fullName evidence="1">Uncharacterized protein</fullName>
    </submittedName>
</protein>
<gene>
    <name evidence="1" type="ORF">HPB50_007910</name>
</gene>
<evidence type="ECO:0000313" key="2">
    <source>
        <dbReference type="Proteomes" id="UP000821845"/>
    </source>
</evidence>
<sequence>MDVFGAGSVSQCVHVCSESVQANKTSAAARKKPCGSEAAVKPVVHTMCSEMESAGTCSSPSHLRCHRTTRSSLCVFTASLLRLRICSSQEQKLISEVLDQQQQSHAVPSRRARTHGCKRPRLAGCGSRAWTEGRGLYCHGFERLWDNVICVPSDTACGSYSLCGGQFSRNFCVISGSEFHSQEVRIMT</sequence>
<organism evidence="1 2">
    <name type="scientific">Hyalomma asiaticum</name>
    <name type="common">Tick</name>
    <dbReference type="NCBI Taxonomy" id="266040"/>
    <lineage>
        <taxon>Eukaryota</taxon>
        <taxon>Metazoa</taxon>
        <taxon>Ecdysozoa</taxon>
        <taxon>Arthropoda</taxon>
        <taxon>Chelicerata</taxon>
        <taxon>Arachnida</taxon>
        <taxon>Acari</taxon>
        <taxon>Parasitiformes</taxon>
        <taxon>Ixodida</taxon>
        <taxon>Ixodoidea</taxon>
        <taxon>Ixodidae</taxon>
        <taxon>Hyalomminae</taxon>
        <taxon>Hyalomma</taxon>
    </lineage>
</organism>
<dbReference type="Proteomes" id="UP000821845">
    <property type="component" value="Chromosome 2"/>
</dbReference>
<keyword evidence="2" id="KW-1185">Reference proteome</keyword>
<name>A0ACB7SYK5_HYAAI</name>
<accession>A0ACB7SYK5</accession>
<dbReference type="EMBL" id="CM023482">
    <property type="protein sequence ID" value="KAH6938227.1"/>
    <property type="molecule type" value="Genomic_DNA"/>
</dbReference>
<comment type="caution">
    <text evidence="1">The sequence shown here is derived from an EMBL/GenBank/DDBJ whole genome shotgun (WGS) entry which is preliminary data.</text>
</comment>
<proteinExistence type="predicted"/>
<reference evidence="1" key="1">
    <citation type="submission" date="2020-05" db="EMBL/GenBank/DDBJ databases">
        <title>Large-scale comparative analyses of tick genomes elucidate their genetic diversity and vector capacities.</title>
        <authorList>
            <person name="Jia N."/>
            <person name="Wang J."/>
            <person name="Shi W."/>
            <person name="Du L."/>
            <person name="Sun Y."/>
            <person name="Zhan W."/>
            <person name="Jiang J."/>
            <person name="Wang Q."/>
            <person name="Zhang B."/>
            <person name="Ji P."/>
            <person name="Sakyi L.B."/>
            <person name="Cui X."/>
            <person name="Yuan T."/>
            <person name="Jiang B."/>
            <person name="Yang W."/>
            <person name="Lam T.T.-Y."/>
            <person name="Chang Q."/>
            <person name="Ding S."/>
            <person name="Wang X."/>
            <person name="Zhu J."/>
            <person name="Ruan X."/>
            <person name="Zhao L."/>
            <person name="Wei J."/>
            <person name="Que T."/>
            <person name="Du C."/>
            <person name="Cheng J."/>
            <person name="Dai P."/>
            <person name="Han X."/>
            <person name="Huang E."/>
            <person name="Gao Y."/>
            <person name="Liu J."/>
            <person name="Shao H."/>
            <person name="Ye R."/>
            <person name="Li L."/>
            <person name="Wei W."/>
            <person name="Wang X."/>
            <person name="Wang C."/>
            <person name="Yang T."/>
            <person name="Huo Q."/>
            <person name="Li W."/>
            <person name="Guo W."/>
            <person name="Chen H."/>
            <person name="Zhou L."/>
            <person name="Ni X."/>
            <person name="Tian J."/>
            <person name="Zhou Y."/>
            <person name="Sheng Y."/>
            <person name="Liu T."/>
            <person name="Pan Y."/>
            <person name="Xia L."/>
            <person name="Li J."/>
            <person name="Zhao F."/>
            <person name="Cao W."/>
        </authorList>
    </citation>
    <scope>NUCLEOTIDE SEQUENCE</scope>
    <source>
        <strain evidence="1">Hyas-2018</strain>
    </source>
</reference>